<name>A0ABQ3QJ60_9ACTN</name>
<dbReference type="InterPro" id="IPR057169">
    <property type="entry name" value="DUF7847"/>
</dbReference>
<comment type="caution">
    <text evidence="3">The sequence shown here is derived from an EMBL/GenBank/DDBJ whole genome shotgun (WGS) entry which is preliminary data.</text>
</comment>
<reference evidence="3" key="1">
    <citation type="submission" date="2024-05" db="EMBL/GenBank/DDBJ databases">
        <title>Whole genome shotgun sequence of Streptomyces violascens NBRC 12920.</title>
        <authorList>
            <person name="Komaki H."/>
            <person name="Tamura T."/>
        </authorList>
    </citation>
    <scope>NUCLEOTIDE SEQUENCE</scope>
    <source>
        <strain evidence="3">NBRC 12920</strain>
    </source>
</reference>
<keyword evidence="1" id="KW-0812">Transmembrane</keyword>
<feature type="transmembrane region" description="Helical" evidence="1">
    <location>
        <begin position="178"/>
        <end position="199"/>
    </location>
</feature>
<accession>A0ABQ3QJ60</accession>
<sequence>MPPSPKPGVIPLRPLTLGDILGGAFSALGRHWKQLFGVALVAYGIAALVVGGTVAIVVAAVHDHLDPVFDQPYGVDPARADVQPVVIAGVVVFLVSMAMWLVAMALVYAAVPAVLQDAVLGRRTTFLPIWRKAWSRFPAVLGALALQWLAMMGALVVFLTLMLVTIATTSRHDEAPVALMIVFTVVFLGLIPVSIWLWVRFAFAPAAAVLENQRPVEALRRSARLVKDAWWRTFGILLLIGMISGMIGYFIQLPFTYGGIFAAMPLALASGDAVGPKVMAVVVIAVLYLIGTVISQFLSTTLPQLATGLLYIDQRIRREDLAPALAEAAGVPSAPAPPMGTW</sequence>
<gene>
    <name evidence="3" type="ORF">Sviol_17350</name>
</gene>
<keyword evidence="1" id="KW-1133">Transmembrane helix</keyword>
<dbReference type="Pfam" id="PF25231">
    <property type="entry name" value="DUF7847"/>
    <property type="match status" value="1"/>
</dbReference>
<evidence type="ECO:0000313" key="3">
    <source>
        <dbReference type="EMBL" id="GHI37327.1"/>
    </source>
</evidence>
<feature type="transmembrane region" description="Helical" evidence="1">
    <location>
        <begin position="229"/>
        <end position="249"/>
    </location>
</feature>
<feature type="transmembrane region" description="Helical" evidence="1">
    <location>
        <begin position="278"/>
        <end position="298"/>
    </location>
</feature>
<organism evidence="3 4">
    <name type="scientific">Streptomyces violascens</name>
    <dbReference type="NCBI Taxonomy" id="67381"/>
    <lineage>
        <taxon>Bacteria</taxon>
        <taxon>Bacillati</taxon>
        <taxon>Actinomycetota</taxon>
        <taxon>Actinomycetes</taxon>
        <taxon>Kitasatosporales</taxon>
        <taxon>Streptomycetaceae</taxon>
        <taxon>Streptomyces</taxon>
    </lineage>
</organism>
<feature type="transmembrane region" description="Helical" evidence="1">
    <location>
        <begin position="136"/>
        <end position="166"/>
    </location>
</feature>
<feature type="transmembrane region" description="Helical" evidence="1">
    <location>
        <begin position="35"/>
        <end position="62"/>
    </location>
</feature>
<evidence type="ECO:0000259" key="2">
    <source>
        <dbReference type="Pfam" id="PF25231"/>
    </source>
</evidence>
<proteinExistence type="predicted"/>
<keyword evidence="1" id="KW-0472">Membrane</keyword>
<protein>
    <recommendedName>
        <fullName evidence="2">DUF7847 domain-containing protein</fullName>
    </recommendedName>
</protein>
<dbReference type="RefSeq" id="WP_189961271.1">
    <property type="nucleotide sequence ID" value="NZ_BMUA01000002.1"/>
</dbReference>
<keyword evidence="4" id="KW-1185">Reference proteome</keyword>
<dbReference type="EMBL" id="BNDY01000002">
    <property type="protein sequence ID" value="GHI37327.1"/>
    <property type="molecule type" value="Genomic_DNA"/>
</dbReference>
<feature type="domain" description="DUF7847" evidence="2">
    <location>
        <begin position="37"/>
        <end position="295"/>
    </location>
</feature>
<feature type="transmembrane region" description="Helical" evidence="1">
    <location>
        <begin position="82"/>
        <end position="115"/>
    </location>
</feature>
<evidence type="ECO:0000256" key="1">
    <source>
        <dbReference type="SAM" id="Phobius"/>
    </source>
</evidence>
<dbReference type="Proteomes" id="UP001050808">
    <property type="component" value="Unassembled WGS sequence"/>
</dbReference>
<evidence type="ECO:0000313" key="4">
    <source>
        <dbReference type="Proteomes" id="UP001050808"/>
    </source>
</evidence>